<proteinExistence type="inferred from homology"/>
<dbReference type="GO" id="GO:0006334">
    <property type="term" value="P:nucleosome assembly"/>
    <property type="evidence" value="ECO:0007669"/>
    <property type="project" value="InterPro"/>
</dbReference>
<dbReference type="Proteomes" id="UP000005225">
    <property type="component" value="Unassembled WGS sequence"/>
</dbReference>
<feature type="compositionally biased region" description="Basic and acidic residues" evidence="5">
    <location>
        <begin position="1"/>
        <end position="18"/>
    </location>
</feature>
<organism evidence="6 7">
    <name type="scientific">Otolemur garnettii</name>
    <name type="common">Small-eared galago</name>
    <name type="synonym">Garnett's greater bushbaby</name>
    <dbReference type="NCBI Taxonomy" id="30611"/>
    <lineage>
        <taxon>Eukaryota</taxon>
        <taxon>Metazoa</taxon>
        <taxon>Chordata</taxon>
        <taxon>Craniata</taxon>
        <taxon>Vertebrata</taxon>
        <taxon>Euteleostomi</taxon>
        <taxon>Mammalia</taxon>
        <taxon>Eutheria</taxon>
        <taxon>Euarchontoglires</taxon>
        <taxon>Primates</taxon>
        <taxon>Strepsirrhini</taxon>
        <taxon>Lorisiformes</taxon>
        <taxon>Galagidae</taxon>
        <taxon>Otolemur</taxon>
    </lineage>
</organism>
<dbReference type="AlphaFoldDB" id="H0Y1S3"/>
<name>H0Y1S3_OTOGA</name>
<dbReference type="CTD" id="4674"/>
<evidence type="ECO:0000313" key="7">
    <source>
        <dbReference type="Proteomes" id="UP000005225"/>
    </source>
</evidence>
<dbReference type="GO" id="GO:0005634">
    <property type="term" value="C:nucleus"/>
    <property type="evidence" value="ECO:0007669"/>
    <property type="project" value="UniProtKB-SubCell"/>
</dbReference>
<dbReference type="GeneID" id="100961931"/>
<evidence type="ECO:0000256" key="4">
    <source>
        <dbReference type="RuleBase" id="RU003876"/>
    </source>
</evidence>
<gene>
    <name evidence="6" type="primary">NAP1L2</name>
</gene>
<dbReference type="Ensembl" id="ENSOGAT00000032871.1">
    <property type="protein sequence ID" value="ENSOGAP00000022316.1"/>
    <property type="gene ID" value="ENSOGAG00000030855.1"/>
</dbReference>
<dbReference type="InterPro" id="IPR037231">
    <property type="entry name" value="NAP-like_sf"/>
</dbReference>
<reference evidence="6" key="3">
    <citation type="submission" date="2025-09" db="UniProtKB">
        <authorList>
            <consortium name="Ensembl"/>
        </authorList>
    </citation>
    <scope>IDENTIFICATION</scope>
</reference>
<accession>H0Y1S3</accession>
<evidence type="ECO:0000256" key="5">
    <source>
        <dbReference type="SAM" id="MobiDB-lite"/>
    </source>
</evidence>
<evidence type="ECO:0000256" key="2">
    <source>
        <dbReference type="ARBA" id="ARBA00009947"/>
    </source>
</evidence>
<comment type="subcellular location">
    <subcellularLocation>
        <location evidence="1">Nucleus</location>
    </subcellularLocation>
</comment>
<dbReference type="GeneTree" id="ENSGT00940000163372"/>
<comment type="similarity">
    <text evidence="2 4">Belongs to the nucleosome assembly protein (NAP) family.</text>
</comment>
<dbReference type="eggNOG" id="KOG1507">
    <property type="taxonomic scope" value="Eukaryota"/>
</dbReference>
<dbReference type="Pfam" id="PF00956">
    <property type="entry name" value="NAP"/>
    <property type="match status" value="1"/>
</dbReference>
<dbReference type="Gene3D" id="3.30.1120.90">
    <property type="entry name" value="Nucleosome assembly protein"/>
    <property type="match status" value="1"/>
</dbReference>
<reference evidence="6" key="2">
    <citation type="submission" date="2025-08" db="UniProtKB">
        <authorList>
            <consortium name="Ensembl"/>
        </authorList>
    </citation>
    <scope>IDENTIFICATION</scope>
</reference>
<dbReference type="KEGG" id="oga:100961931"/>
<dbReference type="InParanoid" id="H0Y1S3"/>
<dbReference type="InterPro" id="IPR002164">
    <property type="entry name" value="NAP_family"/>
</dbReference>
<evidence type="ECO:0000256" key="1">
    <source>
        <dbReference type="ARBA" id="ARBA00004123"/>
    </source>
</evidence>
<dbReference type="PANTHER" id="PTHR11875">
    <property type="entry name" value="TESTIS-SPECIFIC Y-ENCODED PROTEIN"/>
    <property type="match status" value="1"/>
</dbReference>
<reference evidence="7" key="1">
    <citation type="submission" date="2011-03" db="EMBL/GenBank/DDBJ databases">
        <title>Version 3 of the genome sequence of Otolemur garnettii (Bushbaby).</title>
        <authorList>
            <consortium name="The Broad Institute Genome Sequencing Platform"/>
            <person name="Di Palma F."/>
            <person name="Johnson J."/>
            <person name="Lander E.S."/>
            <person name="Lindblad-Toh K."/>
            <person name="Jaffe D.B."/>
            <person name="Gnerre S."/>
            <person name="MacCallum I."/>
            <person name="Przybylski D."/>
            <person name="Ribeiro F.J."/>
            <person name="Burton J.N."/>
            <person name="Walker B.J."/>
            <person name="Sharpe T."/>
            <person name="Hall G."/>
        </authorList>
    </citation>
    <scope>NUCLEOTIDE SEQUENCE [LARGE SCALE GENOMIC DNA]</scope>
</reference>
<keyword evidence="3" id="KW-0539">Nucleus</keyword>
<evidence type="ECO:0000256" key="3">
    <source>
        <dbReference type="ARBA" id="ARBA00023242"/>
    </source>
</evidence>
<sequence>MAESADHKELSESSHEEVGNNIMMEGPGENPERGKGAAAVSGDDGNCGEEAASGFGEEGEKGEDAAAGSRKDERKSGDNEDSNPDRPKGLIGYLLDTDFVESLPAKVKYRVLALKKLQIRAASLESKFLREFHDIERKFAEMYQPLLEKRRQIINAIYEPTEEECEYKSDSEADGDEEMYDEEEMYGNEEGMVHEYVDEDDGYEDYYYDYAAEDDDEHEVIEATGTENKEEEDPKGIPDFWLTVLKNVDTLTPLIKKYDEPILKLLTDIKVKFSDPGEPLSFTLEFHFKPNEYFKNELLTKTYVLKSKLAYYDPHPYRGTAIEYSTGCEIDWNEGKNVTLKTIKKQQKHRIWGTIRTVTEDFPKDSFFNFFSPHGINSNGRDKNDDFLLGHNLRTYIIPRSVLFFSGDALESQQEGVVREVNDAIYDKIIYDNWMAAIEEVKACCKNLEVLVEDIDR</sequence>
<dbReference type="FunCoup" id="H0Y1S3">
    <property type="interactions" value="334"/>
</dbReference>
<dbReference type="RefSeq" id="XP_003803689.1">
    <property type="nucleotide sequence ID" value="XM_003803641.3"/>
</dbReference>
<dbReference type="STRING" id="30611.ENSOGAP00000022316"/>
<dbReference type="EMBL" id="AAQR03189142">
    <property type="status" value="NOT_ANNOTATED_CDS"/>
    <property type="molecule type" value="Genomic_DNA"/>
</dbReference>
<feature type="compositionally biased region" description="Basic and acidic residues" evidence="5">
    <location>
        <begin position="58"/>
        <end position="88"/>
    </location>
</feature>
<dbReference type="Gene3D" id="1.20.5.1500">
    <property type="match status" value="1"/>
</dbReference>
<dbReference type="HOGENOM" id="CLU_038841_3_1_1"/>
<dbReference type="FunFam" id="3.30.1120.90:FF:000001">
    <property type="entry name" value="Nucleosome assembly protein 1-like 1"/>
    <property type="match status" value="1"/>
</dbReference>
<dbReference type="FunFam" id="1.20.5.1500:FF:000001">
    <property type="entry name" value="Nucleosome assembly protein 1-like 1"/>
    <property type="match status" value="1"/>
</dbReference>
<feature type="region of interest" description="Disordered" evidence="5">
    <location>
        <begin position="1"/>
        <end position="89"/>
    </location>
</feature>
<dbReference type="OrthoDB" id="27325at2759"/>
<keyword evidence="7" id="KW-1185">Reference proteome</keyword>
<protein>
    <submittedName>
        <fullName evidence="6">Nucleosome assembly protein 1 like 2</fullName>
    </submittedName>
</protein>
<dbReference type="SUPFAM" id="SSF143113">
    <property type="entry name" value="NAP-like"/>
    <property type="match status" value="1"/>
</dbReference>
<dbReference type="OMA" id="WMAAIEE"/>
<evidence type="ECO:0000313" key="6">
    <source>
        <dbReference type="Ensembl" id="ENSOGAP00000022316.1"/>
    </source>
</evidence>